<keyword evidence="1" id="KW-0489">Methyltransferase</keyword>
<dbReference type="GO" id="GO:0008175">
    <property type="term" value="F:tRNA methyltransferase activity"/>
    <property type="evidence" value="ECO:0007669"/>
    <property type="project" value="UniProtKB-ARBA"/>
</dbReference>
<protein>
    <recommendedName>
        <fullName evidence="3">Methyltransferase type 11 domain-containing protein</fullName>
    </recommendedName>
</protein>
<dbReference type="Gene3D" id="3.40.50.150">
    <property type="entry name" value="Vaccinia Virus protein VP39"/>
    <property type="match status" value="1"/>
</dbReference>
<evidence type="ECO:0000259" key="3">
    <source>
        <dbReference type="Pfam" id="PF08241"/>
    </source>
</evidence>
<name>A0A086J0T3_NEMA1</name>
<dbReference type="GO" id="GO:0006400">
    <property type="term" value="P:tRNA modification"/>
    <property type="evidence" value="ECO:0007669"/>
    <property type="project" value="UniProtKB-ARBA"/>
</dbReference>
<sequence length="224" mass="25613">MEDFERKHVHQFYQDSSKEFSATRYKPWPKIEYFYQKYVKETDIILDAGSGNGRNTLFPERTVSLDFSDGLLRIAQEKHNGMAYIRADLGDDLGIVPGVFDICISVAVIHHLSSEERRYKAVQSMVNSLRIGGHALIYVWSESPESKPSKFISIPNLEDASLDKISGLSGNDVFVGWKSKNTLNRYYHLFKMNELENLLSTLPVEILESGKDHGNYYAVIKRVI</sequence>
<dbReference type="InterPro" id="IPR029063">
    <property type="entry name" value="SAM-dependent_MTases_sf"/>
</dbReference>
<dbReference type="GO" id="GO:0032259">
    <property type="term" value="P:methylation"/>
    <property type="evidence" value="ECO:0007669"/>
    <property type="project" value="UniProtKB-KW"/>
</dbReference>
<dbReference type="EMBL" id="AKIJ01000004">
    <property type="protein sequence ID" value="KFG25751.1"/>
    <property type="molecule type" value="Genomic_DNA"/>
</dbReference>
<accession>A0A086J0T3</accession>
<evidence type="ECO:0000256" key="1">
    <source>
        <dbReference type="ARBA" id="ARBA00022603"/>
    </source>
</evidence>
<dbReference type="PANTHER" id="PTHR13069">
    <property type="entry name" value="ALKYLATED DNA REPAIR PROTEIN ALKB HOMOLOG 8"/>
    <property type="match status" value="1"/>
</dbReference>
<dbReference type="HOGENOM" id="CLU_029501_2_1_1"/>
<dbReference type="SUPFAM" id="SSF53335">
    <property type="entry name" value="S-adenosyl-L-methionine-dependent methyltransferases"/>
    <property type="match status" value="1"/>
</dbReference>
<keyword evidence="5" id="KW-1185">Reference proteome</keyword>
<dbReference type="Proteomes" id="UP000054524">
    <property type="component" value="Unassembled WGS sequence"/>
</dbReference>
<evidence type="ECO:0000313" key="5">
    <source>
        <dbReference type="Proteomes" id="UP000054524"/>
    </source>
</evidence>
<dbReference type="AlphaFoldDB" id="A0A086J0T3"/>
<evidence type="ECO:0000313" key="4">
    <source>
        <dbReference type="EMBL" id="KFG25751.1"/>
    </source>
</evidence>
<dbReference type="GeneID" id="77676708"/>
<dbReference type="GO" id="GO:0008757">
    <property type="term" value="F:S-adenosylmethionine-dependent methyltransferase activity"/>
    <property type="evidence" value="ECO:0007669"/>
    <property type="project" value="InterPro"/>
</dbReference>
<dbReference type="Pfam" id="PF08241">
    <property type="entry name" value="Methyltransf_11"/>
    <property type="match status" value="1"/>
</dbReference>
<feature type="domain" description="Methyltransferase type 11" evidence="3">
    <location>
        <begin position="46"/>
        <end position="137"/>
    </location>
</feature>
<proteinExistence type="predicted"/>
<dbReference type="InterPro" id="IPR051422">
    <property type="entry name" value="AlkB_tRNA_MeTrf/Diox"/>
</dbReference>
<comment type="caution">
    <text evidence="4">The sequence shown here is derived from an EMBL/GenBank/DDBJ whole genome shotgun (WGS) entry which is preliminary data.</text>
</comment>
<dbReference type="PANTHER" id="PTHR13069:SF21">
    <property type="entry name" value="ALKYLATED DNA REPAIR PROTEIN ALKB HOMOLOG 8"/>
    <property type="match status" value="1"/>
</dbReference>
<organism evidence="4 5">
    <name type="scientific">Nematocida ausubeli (strain ATCC PRA-371 / ERTm2)</name>
    <name type="common">Nematode killer fungus</name>
    <dbReference type="NCBI Taxonomy" id="1913371"/>
    <lineage>
        <taxon>Eukaryota</taxon>
        <taxon>Fungi</taxon>
        <taxon>Fungi incertae sedis</taxon>
        <taxon>Microsporidia</taxon>
        <taxon>Nematocida</taxon>
    </lineage>
</organism>
<evidence type="ECO:0000256" key="2">
    <source>
        <dbReference type="ARBA" id="ARBA00022679"/>
    </source>
</evidence>
<dbReference type="InterPro" id="IPR013216">
    <property type="entry name" value="Methyltransf_11"/>
</dbReference>
<reference evidence="4 5" key="1">
    <citation type="journal article" date="2014" name="Genome Announc.">
        <title>Genome Sequence of the Microsporidian Species Nematocida sp1 Strain ERTm6 (ATCC PRA-372).</title>
        <authorList>
            <person name="Bakowski M.A."/>
            <person name="Priest M."/>
            <person name="Young S."/>
            <person name="Cuomo C.A."/>
            <person name="Troemel E.R."/>
        </authorList>
    </citation>
    <scope>NUCLEOTIDE SEQUENCE [LARGE SCALE GENOMIC DNA]</scope>
    <source>
        <strain evidence="4 5">ERTm6</strain>
    </source>
</reference>
<keyword evidence="2" id="KW-0808">Transferase</keyword>
<dbReference type="RefSeq" id="XP_052904306.1">
    <property type="nucleotide sequence ID" value="XM_053049356.1"/>
</dbReference>
<gene>
    <name evidence="4" type="ORF">NESG_01735</name>
</gene>
<dbReference type="CDD" id="cd02440">
    <property type="entry name" value="AdoMet_MTases"/>
    <property type="match status" value="1"/>
</dbReference>